<name>A0ABM3MYG2_GALME</name>
<reference evidence="3" key="1">
    <citation type="submission" date="2025-08" db="UniProtKB">
        <authorList>
            <consortium name="RefSeq"/>
        </authorList>
    </citation>
    <scope>IDENTIFICATION</scope>
    <source>
        <tissue evidence="3">Whole larvae</tissue>
    </source>
</reference>
<evidence type="ECO:0000313" key="3">
    <source>
        <dbReference type="RefSeq" id="XP_052756378.1"/>
    </source>
</evidence>
<protein>
    <submittedName>
        <fullName evidence="3">Uncharacterized protein LOC128201944</fullName>
    </submittedName>
</protein>
<evidence type="ECO:0000256" key="1">
    <source>
        <dbReference type="SAM" id="SignalP"/>
    </source>
</evidence>
<keyword evidence="1" id="KW-0732">Signal</keyword>
<evidence type="ECO:0000313" key="2">
    <source>
        <dbReference type="Proteomes" id="UP001652740"/>
    </source>
</evidence>
<keyword evidence="2" id="KW-1185">Reference proteome</keyword>
<proteinExistence type="predicted"/>
<accession>A0ABM3MYG2</accession>
<feature type="chain" id="PRO_5047315762" evidence="1">
    <location>
        <begin position="23"/>
        <end position="116"/>
    </location>
</feature>
<sequence>MLCRAVLSAVAITCTFCREIIAQPNPLDDQRIVQIKDLICVLWLSGLQKEDLDLNMLRKLERHKLNIDDMNNETLRQECITPNISKATNLTQNENEETTISSPNLNDRKLVIYYFY</sequence>
<feature type="signal peptide" evidence="1">
    <location>
        <begin position="1"/>
        <end position="22"/>
    </location>
</feature>
<dbReference type="GeneID" id="128201944"/>
<organism evidence="2 3">
    <name type="scientific">Galleria mellonella</name>
    <name type="common">Greater wax moth</name>
    <dbReference type="NCBI Taxonomy" id="7137"/>
    <lineage>
        <taxon>Eukaryota</taxon>
        <taxon>Metazoa</taxon>
        <taxon>Ecdysozoa</taxon>
        <taxon>Arthropoda</taxon>
        <taxon>Hexapoda</taxon>
        <taxon>Insecta</taxon>
        <taxon>Pterygota</taxon>
        <taxon>Neoptera</taxon>
        <taxon>Endopterygota</taxon>
        <taxon>Lepidoptera</taxon>
        <taxon>Glossata</taxon>
        <taxon>Ditrysia</taxon>
        <taxon>Pyraloidea</taxon>
        <taxon>Pyralidae</taxon>
        <taxon>Galleriinae</taxon>
        <taxon>Galleria</taxon>
    </lineage>
</organism>
<dbReference type="Proteomes" id="UP001652740">
    <property type="component" value="Unplaced"/>
</dbReference>
<dbReference type="RefSeq" id="XP_052756378.1">
    <property type="nucleotide sequence ID" value="XM_052900418.1"/>
</dbReference>
<gene>
    <name evidence="3" type="primary">LOC128201944</name>
</gene>